<dbReference type="RefSeq" id="WP_008842392.1">
    <property type="nucleotide sequence ID" value="NZ_CAKMBA010000007.1"/>
</dbReference>
<sequence>MDLTIIKKYIATYLSSPTTRLTTVDTPRVGIKVVKGDEETFFYPNPEEPNAFFEEFGAHRYLHQYDAAKKAFTTQEL</sequence>
<comment type="caution">
    <text evidence="1">The sequence shown here is derived from an EMBL/GenBank/DDBJ whole genome shotgun (WGS) entry which is preliminary data.</text>
</comment>
<dbReference type="EMBL" id="JAWJAV010000008">
    <property type="protein sequence ID" value="MDV2622010.1"/>
    <property type="molecule type" value="Genomic_DNA"/>
</dbReference>
<organism evidence="1 2">
    <name type="scientific">Pediococcus acidilactici</name>
    <dbReference type="NCBI Taxonomy" id="1254"/>
    <lineage>
        <taxon>Bacteria</taxon>
        <taxon>Bacillati</taxon>
        <taxon>Bacillota</taxon>
        <taxon>Bacilli</taxon>
        <taxon>Lactobacillales</taxon>
        <taxon>Lactobacillaceae</taxon>
        <taxon>Pediococcus</taxon>
        <taxon>Pediococcus acidilactici group</taxon>
    </lineage>
</organism>
<dbReference type="KEGG" id="paci:A4V11_07130"/>
<dbReference type="GeneID" id="57364927"/>
<gene>
    <name evidence="1" type="ORF">R0G89_09820</name>
</gene>
<dbReference type="AlphaFoldDB" id="A0AAW8YHL4"/>
<evidence type="ECO:0000313" key="1">
    <source>
        <dbReference type="EMBL" id="MDV2622010.1"/>
    </source>
</evidence>
<protein>
    <submittedName>
        <fullName evidence="1">Uncharacterized protein</fullName>
    </submittedName>
</protein>
<reference evidence="1" key="1">
    <citation type="journal article" date="2023" name="PeerJ">
        <title>Selection and evaluation of lactic acid bacteria from chicken feces in Thailand as potential probiotics.</title>
        <authorList>
            <person name="Khurajog B."/>
            <person name="Disastra Y."/>
            <person name="Lawwyne L.D."/>
            <person name="Sirichokchatchawan W."/>
            <person name="Niyomtham W."/>
            <person name="Yindee J."/>
            <person name="Hampson D.J."/>
            <person name="Prapasarakul N."/>
        </authorList>
    </citation>
    <scope>NUCLEOTIDE SEQUENCE</scope>
    <source>
        <strain evidence="1">BF9</strain>
    </source>
</reference>
<reference evidence="1" key="2">
    <citation type="submission" date="2023-10" db="EMBL/GenBank/DDBJ databases">
        <authorList>
            <person name="Khurajog B."/>
        </authorList>
    </citation>
    <scope>NUCLEOTIDE SEQUENCE</scope>
    <source>
        <strain evidence="1">BF9</strain>
    </source>
</reference>
<evidence type="ECO:0000313" key="2">
    <source>
        <dbReference type="Proteomes" id="UP001280897"/>
    </source>
</evidence>
<proteinExistence type="predicted"/>
<dbReference type="Proteomes" id="UP001280897">
    <property type="component" value="Unassembled WGS sequence"/>
</dbReference>
<accession>A0AAW8YHL4</accession>
<name>A0AAW8YHL4_PEDAC</name>